<evidence type="ECO:0000313" key="2">
    <source>
        <dbReference type="EMBL" id="MFJ3048301.1"/>
    </source>
</evidence>
<dbReference type="Pfam" id="PF00248">
    <property type="entry name" value="Aldo_ket_red"/>
    <property type="match status" value="1"/>
</dbReference>
<dbReference type="RefSeq" id="WP_402703251.1">
    <property type="nucleotide sequence ID" value="NZ_JBIUZV010000017.1"/>
</dbReference>
<name>A0ABW8F4T5_9BURK</name>
<dbReference type="PIRSF" id="PIRSF000097">
    <property type="entry name" value="AKR"/>
    <property type="match status" value="1"/>
</dbReference>
<proteinExistence type="predicted"/>
<dbReference type="CDD" id="cd19138">
    <property type="entry name" value="AKR_YeaE"/>
    <property type="match status" value="1"/>
</dbReference>
<dbReference type="EMBL" id="JBIUZV010000017">
    <property type="protein sequence ID" value="MFJ3048301.1"/>
    <property type="molecule type" value="Genomic_DNA"/>
</dbReference>
<reference evidence="2 3" key="1">
    <citation type="submission" date="2024-10" db="EMBL/GenBank/DDBJ databases">
        <title>The Natural Products Discovery Center: Release of the First 8490 Sequenced Strains for Exploring Actinobacteria Biosynthetic Diversity.</title>
        <authorList>
            <person name="Kalkreuter E."/>
            <person name="Kautsar S.A."/>
            <person name="Yang D."/>
            <person name="Bader C.D."/>
            <person name="Teijaro C.N."/>
            <person name="Fluegel L."/>
            <person name="Davis C.M."/>
            <person name="Simpson J.R."/>
            <person name="Lauterbach L."/>
            <person name="Steele A.D."/>
            <person name="Gui C."/>
            <person name="Meng S."/>
            <person name="Li G."/>
            <person name="Viehrig K."/>
            <person name="Ye F."/>
            <person name="Su P."/>
            <person name="Kiefer A.F."/>
            <person name="Nichols A."/>
            <person name="Cepeda A.J."/>
            <person name="Yan W."/>
            <person name="Fan B."/>
            <person name="Jiang Y."/>
            <person name="Adhikari A."/>
            <person name="Zheng C.-J."/>
            <person name="Schuster L."/>
            <person name="Cowan T.M."/>
            <person name="Smanski M.J."/>
            <person name="Chevrette M.G."/>
            <person name="De Carvalho L.P.S."/>
            <person name="Shen B."/>
        </authorList>
    </citation>
    <scope>NUCLEOTIDE SEQUENCE [LARGE SCALE GENOMIC DNA]</scope>
    <source>
        <strain evidence="2 3">NPDC087045</strain>
    </source>
</reference>
<dbReference type="Gene3D" id="3.20.20.100">
    <property type="entry name" value="NADP-dependent oxidoreductase domain"/>
    <property type="match status" value="1"/>
</dbReference>
<organism evidence="2 3">
    <name type="scientific">Herbaspirillum chlorophenolicum</name>
    <dbReference type="NCBI Taxonomy" id="211589"/>
    <lineage>
        <taxon>Bacteria</taxon>
        <taxon>Pseudomonadati</taxon>
        <taxon>Pseudomonadota</taxon>
        <taxon>Betaproteobacteria</taxon>
        <taxon>Burkholderiales</taxon>
        <taxon>Oxalobacteraceae</taxon>
        <taxon>Herbaspirillum</taxon>
    </lineage>
</organism>
<dbReference type="PRINTS" id="PR00069">
    <property type="entry name" value="ALDKETRDTASE"/>
</dbReference>
<dbReference type="Proteomes" id="UP001617427">
    <property type="component" value="Unassembled WGS sequence"/>
</dbReference>
<dbReference type="PANTHER" id="PTHR43638:SF3">
    <property type="entry name" value="ALDEHYDE REDUCTASE"/>
    <property type="match status" value="1"/>
</dbReference>
<feature type="domain" description="NADP-dependent oxidoreductase" evidence="1">
    <location>
        <begin position="18"/>
        <end position="266"/>
    </location>
</feature>
<dbReference type="SUPFAM" id="SSF51430">
    <property type="entry name" value="NAD(P)-linked oxidoreductase"/>
    <property type="match status" value="1"/>
</dbReference>
<gene>
    <name evidence="2" type="ORF">ACIPEN_20910</name>
</gene>
<dbReference type="InterPro" id="IPR036812">
    <property type="entry name" value="NAD(P)_OxRdtase_dom_sf"/>
</dbReference>
<sequence length="280" mass="30472">MTQIPLVRLRNGDQVPALGQGTWNMGESAAQAAAEVKALQAGMELGMTLIDTAEMYADGGAERIVGRAIAGRRDEVYVVSKVLPHNASRRGTIAACEASLKRLGTDRLDLYLLHWRGSHPLSATVEAMQALVAQGKIRGWGVSNLDTDDIDELLEEDNGGQCLTNQVLYNLSRRGIEYDLLPESLERGVPIMAYSPIEQGRILKNAALSAIAQRHGVTPAQVALAWVLRQPGVIAIPKASDKEHVRQNRTCLDITLADTDLKELDAAFPPPRRKQPLAML</sequence>
<accession>A0ABW8F4T5</accession>
<protein>
    <submittedName>
        <fullName evidence="2">Aldo/keto reductase</fullName>
    </submittedName>
</protein>
<dbReference type="InterPro" id="IPR023210">
    <property type="entry name" value="NADP_OxRdtase_dom"/>
</dbReference>
<keyword evidence="3" id="KW-1185">Reference proteome</keyword>
<comment type="caution">
    <text evidence="2">The sequence shown here is derived from an EMBL/GenBank/DDBJ whole genome shotgun (WGS) entry which is preliminary data.</text>
</comment>
<dbReference type="InterPro" id="IPR020471">
    <property type="entry name" value="AKR"/>
</dbReference>
<evidence type="ECO:0000259" key="1">
    <source>
        <dbReference type="Pfam" id="PF00248"/>
    </source>
</evidence>
<dbReference type="PANTHER" id="PTHR43638">
    <property type="entry name" value="OXIDOREDUCTASE, ALDO/KETO REDUCTASE FAMILY PROTEIN"/>
    <property type="match status" value="1"/>
</dbReference>
<evidence type="ECO:0000313" key="3">
    <source>
        <dbReference type="Proteomes" id="UP001617427"/>
    </source>
</evidence>